<comment type="caution">
    <text evidence="2">The sequence shown here is derived from an EMBL/GenBank/DDBJ whole genome shotgun (WGS) entry which is preliminary data.</text>
</comment>
<name>X0WAR3_9ZZZZ</name>
<evidence type="ECO:0000313" key="2">
    <source>
        <dbReference type="EMBL" id="GAG20307.1"/>
    </source>
</evidence>
<accession>X0WAR3</accession>
<dbReference type="Gene3D" id="3.40.980.10">
    <property type="entry name" value="MoaB/Mog-like domain"/>
    <property type="match status" value="1"/>
</dbReference>
<dbReference type="InterPro" id="IPR012245">
    <property type="entry name" value="MoaB"/>
</dbReference>
<dbReference type="SUPFAM" id="SSF53218">
    <property type="entry name" value="Molybdenum cofactor biosynthesis proteins"/>
    <property type="match status" value="1"/>
</dbReference>
<dbReference type="AlphaFoldDB" id="X0WAR3"/>
<dbReference type="InterPro" id="IPR001453">
    <property type="entry name" value="MoaB/Mog_dom"/>
</dbReference>
<proteinExistence type="predicted"/>
<evidence type="ECO:0000259" key="1">
    <source>
        <dbReference type="Pfam" id="PF00994"/>
    </source>
</evidence>
<gene>
    <name evidence="2" type="ORF">S01H1_54824</name>
</gene>
<dbReference type="InterPro" id="IPR036425">
    <property type="entry name" value="MoaB/Mog-like_dom_sf"/>
</dbReference>
<sequence length="101" mass="10876">FTKDEMIQVIITSGGTGISSKDKTVDAVSGLFDKELPGFGELFRRLSFEEIGEAAMFSRATAGVIGRKLVFCLPGSRGAMGTALKKIILPGLGHMLWEVNR</sequence>
<dbReference type="PANTHER" id="PTHR43232:SF2">
    <property type="entry name" value="MOLYBDENUM COFACTOR BIOSYNTHESIS PROTEIN B"/>
    <property type="match status" value="1"/>
</dbReference>
<organism evidence="2">
    <name type="scientific">marine sediment metagenome</name>
    <dbReference type="NCBI Taxonomy" id="412755"/>
    <lineage>
        <taxon>unclassified sequences</taxon>
        <taxon>metagenomes</taxon>
        <taxon>ecological metagenomes</taxon>
    </lineage>
</organism>
<dbReference type="PANTHER" id="PTHR43232">
    <property type="entry name" value="MOLYBDENUM COFACTOR BIOSYNTHESIS PROTEIN B"/>
    <property type="match status" value="1"/>
</dbReference>
<dbReference type="GO" id="GO:0005829">
    <property type="term" value="C:cytosol"/>
    <property type="evidence" value="ECO:0007669"/>
    <property type="project" value="TreeGrafter"/>
</dbReference>
<feature type="domain" description="MoaB/Mog" evidence="1">
    <location>
        <begin position="8"/>
        <end position="93"/>
    </location>
</feature>
<dbReference type="Pfam" id="PF00994">
    <property type="entry name" value="MoCF_biosynth"/>
    <property type="match status" value="1"/>
</dbReference>
<feature type="non-terminal residue" evidence="2">
    <location>
        <position position="1"/>
    </location>
</feature>
<reference evidence="2" key="1">
    <citation type="journal article" date="2014" name="Front. Microbiol.">
        <title>High frequency of phylogenetically diverse reductive dehalogenase-homologous genes in deep subseafloor sedimentary metagenomes.</title>
        <authorList>
            <person name="Kawai M."/>
            <person name="Futagami T."/>
            <person name="Toyoda A."/>
            <person name="Takaki Y."/>
            <person name="Nishi S."/>
            <person name="Hori S."/>
            <person name="Arai W."/>
            <person name="Tsubouchi T."/>
            <person name="Morono Y."/>
            <person name="Uchiyama I."/>
            <person name="Ito T."/>
            <person name="Fujiyama A."/>
            <person name="Inagaki F."/>
            <person name="Takami H."/>
        </authorList>
    </citation>
    <scope>NUCLEOTIDE SEQUENCE</scope>
    <source>
        <strain evidence="2">Expedition CK06-06</strain>
    </source>
</reference>
<dbReference type="EMBL" id="BARS01035593">
    <property type="protein sequence ID" value="GAG20307.1"/>
    <property type="molecule type" value="Genomic_DNA"/>
</dbReference>
<dbReference type="GO" id="GO:0006777">
    <property type="term" value="P:Mo-molybdopterin cofactor biosynthetic process"/>
    <property type="evidence" value="ECO:0007669"/>
    <property type="project" value="InterPro"/>
</dbReference>
<protein>
    <recommendedName>
        <fullName evidence="1">MoaB/Mog domain-containing protein</fullName>
    </recommendedName>
</protein>